<name>A0A3P3U5T7_9BACL</name>
<dbReference type="Proteomes" id="UP000267017">
    <property type="component" value="Unassembled WGS sequence"/>
</dbReference>
<dbReference type="PANTHER" id="PTHR37305">
    <property type="entry name" value="INTEGRAL MEMBRANE PROTEIN-RELATED"/>
    <property type="match status" value="1"/>
</dbReference>
<dbReference type="OrthoDB" id="1711106at2"/>
<keyword evidence="3" id="KW-1185">Reference proteome</keyword>
<protein>
    <recommendedName>
        <fullName evidence="4">ABC transporter permease</fullName>
    </recommendedName>
</protein>
<sequence>MSSLLASWHNELEKLWLKKSTKAMLGLAVIVPLMLTLLTRFLNDAAGLGAALSGQAALLTLNLFTGILLPLYLAMSAVELFAGETAARTIKLALVRPVTRAKLFASKVLALAAFTAIILAAAWLASSVCGLWAGSADPLAEWAESTIAYAVSVVPMLAVSLAAVWIAQYFAGSAAALGCAVLVYLAGKLLPLFYPPLALWSLYSYTDWHLLWGGGGAPAGKLLSSFFILLAYSMMAYIGGLATFERKLF</sequence>
<dbReference type="Pfam" id="PF12730">
    <property type="entry name" value="ABC2_membrane_4"/>
    <property type="match status" value="1"/>
</dbReference>
<keyword evidence="1" id="KW-0812">Transmembrane</keyword>
<gene>
    <name evidence="2" type="ORF">EHV15_23490</name>
</gene>
<feature type="transmembrane region" description="Helical" evidence="1">
    <location>
        <begin position="222"/>
        <end position="244"/>
    </location>
</feature>
<evidence type="ECO:0000313" key="2">
    <source>
        <dbReference type="EMBL" id="RRJ65550.1"/>
    </source>
</evidence>
<evidence type="ECO:0008006" key="4">
    <source>
        <dbReference type="Google" id="ProtNLM"/>
    </source>
</evidence>
<reference evidence="2 3" key="1">
    <citation type="submission" date="2018-11" db="EMBL/GenBank/DDBJ databases">
        <title>Genome sequencing of Paenibacillus sp. KCOM 3021 (= ChDC PVNT-B20).</title>
        <authorList>
            <person name="Kook J.-K."/>
            <person name="Park S.-N."/>
            <person name="Lim Y.K."/>
        </authorList>
    </citation>
    <scope>NUCLEOTIDE SEQUENCE [LARGE SCALE GENOMIC DNA]</scope>
    <source>
        <strain evidence="2 3">KCOM 3021</strain>
    </source>
</reference>
<feature type="transmembrane region" description="Helical" evidence="1">
    <location>
        <begin position="23"/>
        <end position="43"/>
    </location>
</feature>
<comment type="caution">
    <text evidence="2">The sequence shown here is derived from an EMBL/GenBank/DDBJ whole genome shotgun (WGS) entry which is preliminary data.</text>
</comment>
<evidence type="ECO:0000256" key="1">
    <source>
        <dbReference type="SAM" id="Phobius"/>
    </source>
</evidence>
<accession>A0A3P3U5T7</accession>
<proteinExistence type="predicted"/>
<dbReference type="AlphaFoldDB" id="A0A3P3U5T7"/>
<evidence type="ECO:0000313" key="3">
    <source>
        <dbReference type="Proteomes" id="UP000267017"/>
    </source>
</evidence>
<feature type="transmembrane region" description="Helical" evidence="1">
    <location>
        <begin position="174"/>
        <end position="194"/>
    </location>
</feature>
<dbReference type="RefSeq" id="WP_128633355.1">
    <property type="nucleotide sequence ID" value="NZ_RRCN01000001.1"/>
</dbReference>
<keyword evidence="1" id="KW-0472">Membrane</keyword>
<organism evidence="2 3">
    <name type="scientific">Paenibacillus oralis</name>
    <dbReference type="NCBI Taxonomy" id="2490856"/>
    <lineage>
        <taxon>Bacteria</taxon>
        <taxon>Bacillati</taxon>
        <taxon>Bacillota</taxon>
        <taxon>Bacilli</taxon>
        <taxon>Bacillales</taxon>
        <taxon>Paenibacillaceae</taxon>
        <taxon>Paenibacillus</taxon>
    </lineage>
</organism>
<dbReference type="EMBL" id="RRCN01000001">
    <property type="protein sequence ID" value="RRJ65550.1"/>
    <property type="molecule type" value="Genomic_DNA"/>
</dbReference>
<feature type="transmembrane region" description="Helical" evidence="1">
    <location>
        <begin position="63"/>
        <end position="82"/>
    </location>
</feature>
<keyword evidence="1" id="KW-1133">Transmembrane helix</keyword>
<feature type="transmembrane region" description="Helical" evidence="1">
    <location>
        <begin position="103"/>
        <end position="126"/>
    </location>
</feature>
<feature type="transmembrane region" description="Helical" evidence="1">
    <location>
        <begin position="146"/>
        <end position="167"/>
    </location>
</feature>
<dbReference type="PANTHER" id="PTHR37305:SF1">
    <property type="entry name" value="MEMBRANE PROTEIN"/>
    <property type="match status" value="1"/>
</dbReference>